<dbReference type="InterPro" id="IPR003675">
    <property type="entry name" value="Rce1/LyrA-like_dom"/>
</dbReference>
<evidence type="ECO:0000256" key="1">
    <source>
        <dbReference type="SAM" id="Phobius"/>
    </source>
</evidence>
<feature type="transmembrane region" description="Helical" evidence="1">
    <location>
        <begin position="15"/>
        <end position="42"/>
    </location>
</feature>
<keyword evidence="1" id="KW-0472">Membrane</keyword>
<proteinExistence type="predicted"/>
<dbReference type="Proteomes" id="UP000220969">
    <property type="component" value="Unassembled WGS sequence"/>
</dbReference>
<feature type="domain" description="CAAX prenyl protease 2/Lysostaphin resistance protein A-like" evidence="2">
    <location>
        <begin position="16"/>
        <end position="94"/>
    </location>
</feature>
<dbReference type="GO" id="GO:0080120">
    <property type="term" value="P:CAAX-box protein maturation"/>
    <property type="evidence" value="ECO:0007669"/>
    <property type="project" value="UniProtKB-ARBA"/>
</dbReference>
<dbReference type="GO" id="GO:0004175">
    <property type="term" value="F:endopeptidase activity"/>
    <property type="evidence" value="ECO:0007669"/>
    <property type="project" value="UniProtKB-ARBA"/>
</dbReference>
<accession>A0AB73QZF8</accession>
<protein>
    <recommendedName>
        <fullName evidence="2">CAAX prenyl protease 2/Lysostaphin resistance protein A-like domain-containing protein</fullName>
    </recommendedName>
</protein>
<sequence>MYSKINKFMLALPTISFVLLILLGVLAISIVETVIFQVFLFWVLSWFPFIKNRDYLIILIASMIFGLNHPNDITYIGGTAIINFLYNYAYWVYQKKNDKYQVTPSAFGVIF</sequence>
<evidence type="ECO:0000313" key="3">
    <source>
        <dbReference type="EMBL" id="PEI87966.1"/>
    </source>
</evidence>
<dbReference type="EMBL" id="NUEH01000009">
    <property type="protein sequence ID" value="PEI87966.1"/>
    <property type="molecule type" value="Genomic_DNA"/>
</dbReference>
<gene>
    <name evidence="3" type="ORF">CN678_06580</name>
</gene>
<dbReference type="RefSeq" id="WP_098054988.1">
    <property type="nucleotide sequence ID" value="NZ_NUCV01000023.1"/>
</dbReference>
<comment type="caution">
    <text evidence="3">The sequence shown here is derived from an EMBL/GenBank/DDBJ whole genome shotgun (WGS) entry which is preliminary data.</text>
</comment>
<keyword evidence="1" id="KW-0812">Transmembrane</keyword>
<keyword evidence="1" id="KW-1133">Transmembrane helix</keyword>
<dbReference type="Pfam" id="PF02517">
    <property type="entry name" value="Rce1-like"/>
    <property type="match status" value="1"/>
</dbReference>
<name>A0AB73QZF8_9BACI</name>
<dbReference type="AlphaFoldDB" id="A0AB73QZF8"/>
<feature type="transmembrane region" description="Helical" evidence="1">
    <location>
        <begin position="75"/>
        <end position="93"/>
    </location>
</feature>
<reference evidence="3" key="1">
    <citation type="submission" date="2017-09" db="EMBL/GenBank/DDBJ databases">
        <title>Large-scale bioinformatics analysis of Bacillus genomes uncovers conserved roles of natural products in bacterial physiology.</title>
        <authorList>
            <consortium name="Agbiome Team Llc"/>
            <person name="Bleich R.M."/>
            <person name="Kirk G.J."/>
            <person name="Santa Maria K.C."/>
            <person name="Allen S.E."/>
            <person name="Farag S."/>
            <person name="Shank E.A."/>
            <person name="Bowers A."/>
        </authorList>
    </citation>
    <scope>NUCLEOTIDE SEQUENCE</scope>
    <source>
        <strain evidence="3">AFS005430</strain>
    </source>
</reference>
<evidence type="ECO:0000259" key="2">
    <source>
        <dbReference type="Pfam" id="PF02517"/>
    </source>
</evidence>
<organism evidence="3">
    <name type="scientific">Bacillus toyonensis</name>
    <dbReference type="NCBI Taxonomy" id="155322"/>
    <lineage>
        <taxon>Bacteria</taxon>
        <taxon>Bacillati</taxon>
        <taxon>Bacillota</taxon>
        <taxon>Bacilli</taxon>
        <taxon>Bacillales</taxon>
        <taxon>Bacillaceae</taxon>
        <taxon>Bacillus</taxon>
        <taxon>Bacillus cereus group</taxon>
    </lineage>
</organism>